<keyword evidence="3" id="KW-0472">Membrane</keyword>
<feature type="compositionally biased region" description="Low complexity" evidence="2">
    <location>
        <begin position="209"/>
        <end position="229"/>
    </location>
</feature>
<evidence type="ECO:0000313" key="4">
    <source>
        <dbReference type="EMBL" id="SFA38459.1"/>
    </source>
</evidence>
<feature type="region of interest" description="Disordered" evidence="2">
    <location>
        <begin position="155"/>
        <end position="269"/>
    </location>
</feature>
<accession>A0A1I0SG44</accession>
<dbReference type="EMBL" id="FOJN01000001">
    <property type="protein sequence ID" value="SFA38459.1"/>
    <property type="molecule type" value="Genomic_DNA"/>
</dbReference>
<dbReference type="OrthoDB" id="4555900at2"/>
<keyword evidence="3" id="KW-1133">Transmembrane helix</keyword>
<proteinExistence type="predicted"/>
<evidence type="ECO:0000256" key="2">
    <source>
        <dbReference type="SAM" id="MobiDB-lite"/>
    </source>
</evidence>
<dbReference type="AlphaFoldDB" id="A0A1I0SG44"/>
<evidence type="ECO:0000313" key="5">
    <source>
        <dbReference type="Proteomes" id="UP000182054"/>
    </source>
</evidence>
<dbReference type="GeneID" id="85484201"/>
<keyword evidence="3" id="KW-0812">Transmembrane</keyword>
<feature type="transmembrane region" description="Helical" evidence="3">
    <location>
        <begin position="63"/>
        <end position="83"/>
    </location>
</feature>
<evidence type="ECO:0000256" key="1">
    <source>
        <dbReference type="SAM" id="Coils"/>
    </source>
</evidence>
<feature type="compositionally biased region" description="Pro residues" evidence="2">
    <location>
        <begin position="230"/>
        <end position="251"/>
    </location>
</feature>
<feature type="compositionally biased region" description="Low complexity" evidence="2">
    <location>
        <begin position="166"/>
        <end position="199"/>
    </location>
</feature>
<sequence>MSAPVDVTGGSRRSGGAVDRVGSPSAPARTGAARRAYEKRQRRARALDVDTPSTDRRAVAARVPFVAAVIGLLAIGLACTLLLSTRAAEESYRLSDARADNQRLTEQAAALQRDVELAASAPELARRAAELGMIPTKDVPRLVVQPDGVVQVIGTPAPAAGPPAPAFSAPVASPGRGAAAPTTTRSGTGAAAAPGATPGEALTPMDRGAAPTTTTAPATPAAPAAAAPQPAAPQPAAPQPAAPQPAAPQNPGPVNEQPVPVAPATGGTQ</sequence>
<feature type="region of interest" description="Disordered" evidence="2">
    <location>
        <begin position="1"/>
        <end position="50"/>
    </location>
</feature>
<reference evidence="4 5" key="1">
    <citation type="submission" date="2016-10" db="EMBL/GenBank/DDBJ databases">
        <authorList>
            <person name="de Groot N.N."/>
        </authorList>
    </citation>
    <scope>NUCLEOTIDE SEQUENCE [LARGE SCALE GENOMIC DNA]</scope>
    <source>
        <strain evidence="4 5">DSM 44908</strain>
    </source>
</reference>
<name>A0A1I0SG44_9NOCA</name>
<evidence type="ECO:0000256" key="3">
    <source>
        <dbReference type="SAM" id="Phobius"/>
    </source>
</evidence>
<dbReference type="RefSeq" id="WP_139203704.1">
    <property type="nucleotide sequence ID" value="NZ_FOJN01000001.1"/>
</dbReference>
<organism evidence="4 5">
    <name type="scientific">Rhodococcoides kroppenstedtii</name>
    <dbReference type="NCBI Taxonomy" id="293050"/>
    <lineage>
        <taxon>Bacteria</taxon>
        <taxon>Bacillati</taxon>
        <taxon>Actinomycetota</taxon>
        <taxon>Actinomycetes</taxon>
        <taxon>Mycobacteriales</taxon>
        <taxon>Nocardiaceae</taxon>
        <taxon>Rhodococcoides</taxon>
    </lineage>
</organism>
<feature type="compositionally biased region" description="Basic and acidic residues" evidence="2">
    <location>
        <begin position="35"/>
        <end position="50"/>
    </location>
</feature>
<gene>
    <name evidence="4" type="ORF">SAMN05444374_101134</name>
</gene>
<keyword evidence="1" id="KW-0175">Coiled coil</keyword>
<protein>
    <recommendedName>
        <fullName evidence="6">Cell division protein FtsL</fullName>
    </recommendedName>
</protein>
<dbReference type="Proteomes" id="UP000182054">
    <property type="component" value="Unassembled WGS sequence"/>
</dbReference>
<feature type="coiled-coil region" evidence="1">
    <location>
        <begin position="94"/>
        <end position="121"/>
    </location>
</feature>
<evidence type="ECO:0008006" key="6">
    <source>
        <dbReference type="Google" id="ProtNLM"/>
    </source>
</evidence>